<sequence>MATNKPAFAVIFSATLRQTDDQYLQMAERLRELALSEFGCLEFKSISEGNQEIAISYWPSEQHILAWKQHPLHKQAQKIGQQKWYADYRVQVVKVEREYRSPEE</sequence>
<proteinExistence type="predicted"/>
<evidence type="ECO:0000259" key="1">
    <source>
        <dbReference type="Pfam" id="PF03992"/>
    </source>
</evidence>
<keyword evidence="2" id="KW-0503">Monooxygenase</keyword>
<organism evidence="2 3">
    <name type="scientific">Thalassotalea mangrovi</name>
    <dbReference type="NCBI Taxonomy" id="2572245"/>
    <lineage>
        <taxon>Bacteria</taxon>
        <taxon>Pseudomonadati</taxon>
        <taxon>Pseudomonadota</taxon>
        <taxon>Gammaproteobacteria</taxon>
        <taxon>Alteromonadales</taxon>
        <taxon>Colwelliaceae</taxon>
        <taxon>Thalassotalea</taxon>
    </lineage>
</organism>
<protein>
    <submittedName>
        <fullName evidence="2">Antibiotic biosynthesis monooxygenase</fullName>
    </submittedName>
</protein>
<dbReference type="EMBL" id="SWDB01000029">
    <property type="protein sequence ID" value="TKB44333.1"/>
    <property type="molecule type" value="Genomic_DNA"/>
</dbReference>
<keyword evidence="3" id="KW-1185">Reference proteome</keyword>
<evidence type="ECO:0000313" key="3">
    <source>
        <dbReference type="Proteomes" id="UP000307999"/>
    </source>
</evidence>
<dbReference type="RefSeq" id="WP_136736350.1">
    <property type="nucleotide sequence ID" value="NZ_SWDB01000029.1"/>
</dbReference>
<dbReference type="SUPFAM" id="SSF54909">
    <property type="entry name" value="Dimeric alpha+beta barrel"/>
    <property type="match status" value="1"/>
</dbReference>
<comment type="caution">
    <text evidence="2">The sequence shown here is derived from an EMBL/GenBank/DDBJ whole genome shotgun (WGS) entry which is preliminary data.</text>
</comment>
<evidence type="ECO:0000313" key="2">
    <source>
        <dbReference type="EMBL" id="TKB44333.1"/>
    </source>
</evidence>
<dbReference type="PANTHER" id="PTHR37811">
    <property type="entry name" value="BLL5343 PROTEIN"/>
    <property type="match status" value="1"/>
</dbReference>
<dbReference type="Pfam" id="PF03992">
    <property type="entry name" value="ABM"/>
    <property type="match status" value="1"/>
</dbReference>
<dbReference type="OrthoDB" id="9797060at2"/>
<dbReference type="InterPro" id="IPR007138">
    <property type="entry name" value="ABM_dom"/>
</dbReference>
<keyword evidence="2" id="KW-0560">Oxidoreductase</keyword>
<dbReference type="InterPro" id="IPR011008">
    <property type="entry name" value="Dimeric_a/b-barrel"/>
</dbReference>
<dbReference type="GO" id="GO:0004497">
    <property type="term" value="F:monooxygenase activity"/>
    <property type="evidence" value="ECO:0007669"/>
    <property type="project" value="UniProtKB-KW"/>
</dbReference>
<gene>
    <name evidence="2" type="ORF">E8M12_11825</name>
</gene>
<reference evidence="2 3" key="1">
    <citation type="submission" date="2019-04" db="EMBL/GenBank/DDBJ databases">
        <title>Thalassotalea guangxiensis sp. nov., isolated from sediment of the coastal wetland.</title>
        <authorList>
            <person name="Zheng S."/>
            <person name="Zhang D."/>
        </authorList>
    </citation>
    <scope>NUCLEOTIDE SEQUENCE [LARGE SCALE GENOMIC DNA]</scope>
    <source>
        <strain evidence="2 3">ZS-4</strain>
    </source>
</reference>
<accession>A0A4U1B3C6</accession>
<dbReference type="AlphaFoldDB" id="A0A4U1B3C6"/>
<dbReference type="InterPro" id="IPR052936">
    <property type="entry name" value="Jasmonate_Hydroxylase-like"/>
</dbReference>
<dbReference type="Gene3D" id="3.30.70.100">
    <property type="match status" value="1"/>
</dbReference>
<name>A0A4U1B3C6_9GAMM</name>
<dbReference type="PANTHER" id="PTHR37811:SF2">
    <property type="entry name" value="ABM DOMAIN-CONTAINING PROTEIN"/>
    <property type="match status" value="1"/>
</dbReference>
<dbReference type="Proteomes" id="UP000307999">
    <property type="component" value="Unassembled WGS sequence"/>
</dbReference>
<feature type="domain" description="ABM" evidence="1">
    <location>
        <begin position="20"/>
        <end position="78"/>
    </location>
</feature>